<comment type="catalytic activity">
    <reaction evidence="7">
        <text>[glutamine synthetase]-O(4)-(5'-adenylyl)-L-tyrosine + phosphate = [glutamine synthetase]-L-tyrosine + ADP</text>
        <dbReference type="Rhea" id="RHEA:43716"/>
        <dbReference type="Rhea" id="RHEA-COMP:10660"/>
        <dbReference type="Rhea" id="RHEA-COMP:10661"/>
        <dbReference type="ChEBI" id="CHEBI:43474"/>
        <dbReference type="ChEBI" id="CHEBI:46858"/>
        <dbReference type="ChEBI" id="CHEBI:83624"/>
        <dbReference type="ChEBI" id="CHEBI:456216"/>
        <dbReference type="EC" id="2.7.7.89"/>
    </reaction>
</comment>
<keyword evidence="3 7" id="KW-0547">Nucleotide-binding</keyword>
<keyword evidence="6 7" id="KW-0511">Multifunctional enzyme</keyword>
<sequence>MPARTTRGRIPSTGRLGLVEAHAAEDLAELGWTGADDVAVLWALSRAPDAGLALRTLVRIKEALDASGPARGDGDGGAESGPGGWGALDEALHSDSRLRARLLSVIGSSTGLGDHLAHFPGSWRRLAAAPELPGRAEIRADLLAAVDAVPEGGHGLHRAAVTGPEAVLALRIRYRDHLLLLAAVDLAPTIENEPGLEFRAVGRHLSDLADAALAAALSVAVATVCDEETVQARLAVVALGKCGARELNYVSDVDVVFVAEPADALTARLAGEMIRIGSSAFFEVDAGLRPEGKQGALVRTLDSHLAYYRRWAKTWEFQALLKARPAAGDVELGREYAAAVGPMVWTASQREDFVPEVRAMRRRVEELVPADVREREIKLGTGSLRDVEFAVQLLQMVHGRADETLHSKSTLNALAQLSAGGYVGRGDAAQLIESYVFLRLLEHRLQLQRLQRTHMLPPPGDAEALRWLARAAHVRSETRRGIVDELQRQIRRHSQHIRRLHAKLFYRPLLESVTQIDSEALRLSPEAAERQLAALGYRAPRNALGHLTALTKGATRKGRIQSLMLPTLLEWLGETPDPDAGLLAYRTLSEAMTDHPWFLRTLRDEGALAKRLMLVLGSSRYIPDLLLRAPDVVHMYADGASGPKLLAVDYTVVAQGLTRSAARHRSPERAIAAARSLRRAELARVASADVLGMLEVRQVCRALSSVWVSVLEAALHAVTRADAAESGLPAPARIAVIGMGRLGGGELGYGSDADVLFVCDPVRGEPGTPSPSDAEAVRWASGIADRVRSLLTRASVDPPLEVDADLRPEGRSGPLVRTLASYQAYYRKWAESWEVQALLRATTVAGDADLGLRFLHMIDEFRYPPGGIDADTVLQIRRMKARVDSERLPRGADPATHTKLGRGGLADIEWTVQLLQLKHAHENLELRGTSTLETLEAIERIGLLEAEDVHMLTESWLLATRARNAIVLARGKAGDQIPGTGDQLAAVAYAAGWRGDDAGEFLDHYLRVTRRARAVVDRVFG</sequence>
<keyword evidence="5 7" id="KW-0460">Magnesium</keyword>
<dbReference type="PANTHER" id="PTHR30621:SF0">
    <property type="entry name" value="BIFUNCTIONAL GLUTAMINE SYNTHETASE ADENYLYLTRANSFERASE_ADENYLYL-REMOVING ENZYME"/>
    <property type="match status" value="1"/>
</dbReference>
<feature type="domain" description="Glutamate-ammonia ligase adenylyltransferase repeated" evidence="9">
    <location>
        <begin position="101"/>
        <end position="335"/>
    </location>
</feature>
<accession>A0ABP9CX08</accession>
<comment type="caution">
    <text evidence="11">The sequence shown here is derived from an EMBL/GenBank/DDBJ whole genome shotgun (WGS) entry which is preliminary data.</text>
</comment>
<evidence type="ECO:0000256" key="4">
    <source>
        <dbReference type="ARBA" id="ARBA00022840"/>
    </source>
</evidence>
<comment type="cofactor">
    <cofactor evidence="7">
        <name>Mg(2+)</name>
        <dbReference type="ChEBI" id="CHEBI:18420"/>
    </cofactor>
</comment>
<evidence type="ECO:0000259" key="9">
    <source>
        <dbReference type="Pfam" id="PF03710"/>
    </source>
</evidence>
<evidence type="ECO:0000256" key="3">
    <source>
        <dbReference type="ARBA" id="ARBA00022741"/>
    </source>
</evidence>
<dbReference type="Proteomes" id="UP001500839">
    <property type="component" value="Unassembled WGS sequence"/>
</dbReference>
<proteinExistence type="inferred from homology"/>
<dbReference type="EC" id="2.7.7.89" evidence="7"/>
<evidence type="ECO:0000259" key="10">
    <source>
        <dbReference type="Pfam" id="PF08335"/>
    </source>
</evidence>
<evidence type="ECO:0000256" key="6">
    <source>
        <dbReference type="ARBA" id="ARBA00023268"/>
    </source>
</evidence>
<dbReference type="Pfam" id="PF03710">
    <property type="entry name" value="GlnE"/>
    <property type="match status" value="2"/>
</dbReference>
<dbReference type="NCBIfam" id="NF010707">
    <property type="entry name" value="PRK14109.1"/>
    <property type="match status" value="1"/>
</dbReference>
<dbReference type="Pfam" id="PF08335">
    <property type="entry name" value="GlnD_UR_UTase"/>
    <property type="match status" value="2"/>
</dbReference>
<evidence type="ECO:0000256" key="5">
    <source>
        <dbReference type="ARBA" id="ARBA00022842"/>
    </source>
</evidence>
<gene>
    <name evidence="7" type="primary">glnE</name>
    <name evidence="11" type="ORF">GCM10023353_26480</name>
</gene>
<dbReference type="EMBL" id="BAABKQ010000001">
    <property type="protein sequence ID" value="GAA4818173.1"/>
    <property type="molecule type" value="Genomic_DNA"/>
</dbReference>
<comment type="catalytic activity">
    <reaction evidence="7">
        <text>[glutamine synthetase]-L-tyrosine + ATP = [glutamine synthetase]-O(4)-(5'-adenylyl)-L-tyrosine + diphosphate</text>
        <dbReference type="Rhea" id="RHEA:18589"/>
        <dbReference type="Rhea" id="RHEA-COMP:10660"/>
        <dbReference type="Rhea" id="RHEA-COMP:10661"/>
        <dbReference type="ChEBI" id="CHEBI:30616"/>
        <dbReference type="ChEBI" id="CHEBI:33019"/>
        <dbReference type="ChEBI" id="CHEBI:46858"/>
        <dbReference type="ChEBI" id="CHEBI:83624"/>
        <dbReference type="EC" id="2.7.7.42"/>
    </reaction>
</comment>
<feature type="compositionally biased region" description="Gly residues" evidence="8">
    <location>
        <begin position="75"/>
        <end position="86"/>
    </location>
</feature>
<dbReference type="HAMAP" id="MF_00802">
    <property type="entry name" value="GlnE"/>
    <property type="match status" value="1"/>
</dbReference>
<evidence type="ECO:0000256" key="2">
    <source>
        <dbReference type="ARBA" id="ARBA00022695"/>
    </source>
</evidence>
<comment type="function">
    <text evidence="7">Involved in the regulation of glutamine synthetase GlnA, a key enzyme in the process to assimilate ammonia. When cellular nitrogen levels are high, the C-terminal adenylyl transferase (AT) inactivates GlnA by covalent transfer of an adenylyl group from ATP to specific tyrosine residue of GlnA, thus reducing its activity. Conversely, when nitrogen levels are low, the N-terminal adenylyl removase (AR) activates GlnA by removing the adenylyl group by phosphorolysis, increasing its activity. The regulatory region of GlnE binds the signal transduction protein PII (GlnB) which indicates the nitrogen status of the cell.</text>
</comment>
<dbReference type="RefSeq" id="WP_200172618.1">
    <property type="nucleotide sequence ID" value="NZ_BAABKQ010000001.1"/>
</dbReference>
<keyword evidence="4 7" id="KW-0067">ATP-binding</keyword>
<evidence type="ECO:0000313" key="11">
    <source>
        <dbReference type="EMBL" id="GAA4818173.1"/>
    </source>
</evidence>
<dbReference type="InterPro" id="IPR005190">
    <property type="entry name" value="GlnE_rpt_dom"/>
</dbReference>
<feature type="domain" description="PII-uridylyltransferase/Glutamine-synthetase adenylyltransferase" evidence="10">
    <location>
        <begin position="358"/>
        <end position="505"/>
    </location>
</feature>
<dbReference type="CDD" id="cd05401">
    <property type="entry name" value="NT_GlnE_GlnD_like"/>
    <property type="match status" value="2"/>
</dbReference>
<keyword evidence="12" id="KW-1185">Reference proteome</keyword>
<dbReference type="PANTHER" id="PTHR30621">
    <property type="entry name" value="GLUTAMINE SYNTHETASE ADENYLYLTRANSFERASE"/>
    <property type="match status" value="1"/>
</dbReference>
<comment type="similarity">
    <text evidence="7">Belongs to the GlnE family.</text>
</comment>
<reference evidence="12" key="1">
    <citation type="journal article" date="2019" name="Int. J. Syst. Evol. Microbiol.">
        <title>The Global Catalogue of Microorganisms (GCM) 10K type strain sequencing project: providing services to taxonomists for standard genome sequencing and annotation.</title>
        <authorList>
            <consortium name="The Broad Institute Genomics Platform"/>
            <consortium name="The Broad Institute Genome Sequencing Center for Infectious Disease"/>
            <person name="Wu L."/>
            <person name="Ma J."/>
        </authorList>
    </citation>
    <scope>NUCLEOTIDE SEQUENCE [LARGE SCALE GENOMIC DNA]</scope>
    <source>
        <strain evidence="12">JCM 18542</strain>
    </source>
</reference>
<keyword evidence="1 7" id="KW-0808">Transferase</keyword>
<protein>
    <recommendedName>
        <fullName evidence="7">Bifunctional glutamine synthetase adenylyltransferase/adenylyl-removing enzyme</fullName>
    </recommendedName>
    <alternativeName>
        <fullName evidence="7">ATP:glutamine synthetase adenylyltransferase</fullName>
    </alternativeName>
    <alternativeName>
        <fullName evidence="7">ATase</fullName>
    </alternativeName>
    <domain>
        <recommendedName>
            <fullName evidence="7">Glutamine synthetase adenylyl-L-tyrosine phosphorylase</fullName>
            <ecNumber evidence="7">2.7.7.89</ecNumber>
        </recommendedName>
        <alternativeName>
            <fullName evidence="7">Adenylyl removase</fullName>
            <shortName evidence="7">AR</shortName>
            <shortName evidence="7">AT-N</shortName>
        </alternativeName>
    </domain>
    <domain>
        <recommendedName>
            <fullName evidence="7">Glutamine synthetase adenylyl transferase</fullName>
            <ecNumber evidence="7">2.7.7.42</ecNumber>
        </recommendedName>
        <alternativeName>
            <fullName evidence="7">Adenylyl transferase</fullName>
            <shortName evidence="7">AT</shortName>
            <shortName evidence="7">AT-C</shortName>
        </alternativeName>
    </domain>
</protein>
<feature type="domain" description="Glutamate-ammonia ligase adenylyltransferase repeated" evidence="9">
    <location>
        <begin position="610"/>
        <end position="856"/>
    </location>
</feature>
<dbReference type="SUPFAM" id="SSF81593">
    <property type="entry name" value="Nucleotidyltransferase substrate binding subunit/domain"/>
    <property type="match status" value="2"/>
</dbReference>
<dbReference type="Gene3D" id="3.30.460.10">
    <property type="entry name" value="Beta Polymerase, domain 2"/>
    <property type="match status" value="2"/>
</dbReference>
<feature type="domain" description="PII-uridylyltransferase/Glutamine-synthetase adenylyltransferase" evidence="10">
    <location>
        <begin position="878"/>
        <end position="1019"/>
    </location>
</feature>
<evidence type="ECO:0000313" key="12">
    <source>
        <dbReference type="Proteomes" id="UP001500839"/>
    </source>
</evidence>
<organism evidence="11 12">
    <name type="scientific">Tomitella cavernea</name>
    <dbReference type="NCBI Taxonomy" id="1387982"/>
    <lineage>
        <taxon>Bacteria</taxon>
        <taxon>Bacillati</taxon>
        <taxon>Actinomycetota</taxon>
        <taxon>Actinomycetes</taxon>
        <taxon>Mycobacteriales</taxon>
        <taxon>Tomitella</taxon>
    </lineage>
</organism>
<name>A0ABP9CX08_9ACTN</name>
<feature type="region of interest" description="Adenylyl removase" evidence="7">
    <location>
        <begin position="1"/>
        <end position="509"/>
    </location>
</feature>
<evidence type="ECO:0000256" key="1">
    <source>
        <dbReference type="ARBA" id="ARBA00022679"/>
    </source>
</evidence>
<keyword evidence="2 7" id="KW-0548">Nucleotidyltransferase</keyword>
<dbReference type="GO" id="GO:0016779">
    <property type="term" value="F:nucleotidyltransferase activity"/>
    <property type="evidence" value="ECO:0007669"/>
    <property type="project" value="UniProtKB-KW"/>
</dbReference>
<dbReference type="Gene3D" id="1.20.120.330">
    <property type="entry name" value="Nucleotidyltransferases domain 2"/>
    <property type="match status" value="2"/>
</dbReference>
<evidence type="ECO:0000256" key="8">
    <source>
        <dbReference type="SAM" id="MobiDB-lite"/>
    </source>
</evidence>
<feature type="region of interest" description="Adenylyl transferase" evidence="7">
    <location>
        <begin position="517"/>
        <end position="1021"/>
    </location>
</feature>
<dbReference type="InterPro" id="IPR043519">
    <property type="entry name" value="NT_sf"/>
</dbReference>
<dbReference type="InterPro" id="IPR013546">
    <property type="entry name" value="PII_UdlTrfase/GS_AdlTrfase"/>
</dbReference>
<feature type="region of interest" description="Disordered" evidence="8">
    <location>
        <begin position="66"/>
        <end position="86"/>
    </location>
</feature>
<dbReference type="SUPFAM" id="SSF81301">
    <property type="entry name" value="Nucleotidyltransferase"/>
    <property type="match status" value="2"/>
</dbReference>
<dbReference type="InterPro" id="IPR023057">
    <property type="entry name" value="GlnE"/>
</dbReference>
<dbReference type="EC" id="2.7.7.42" evidence="7"/>
<evidence type="ECO:0000256" key="7">
    <source>
        <dbReference type="HAMAP-Rule" id="MF_00802"/>
    </source>
</evidence>